<dbReference type="EMBL" id="LR797481">
    <property type="protein sequence ID" value="CAB4219516.1"/>
    <property type="molecule type" value="Genomic_DNA"/>
</dbReference>
<gene>
    <name evidence="1" type="ORF">UFOVP1615_13</name>
</gene>
<protein>
    <submittedName>
        <fullName evidence="1">Uncharacterized protein</fullName>
    </submittedName>
</protein>
<name>A0A6J5SX24_9CAUD</name>
<accession>A0A6J5SX24</accession>
<proteinExistence type="predicted"/>
<reference evidence="1" key="1">
    <citation type="submission" date="2020-05" db="EMBL/GenBank/DDBJ databases">
        <authorList>
            <person name="Chiriac C."/>
            <person name="Salcher M."/>
            <person name="Ghai R."/>
            <person name="Kavagutti S V."/>
        </authorList>
    </citation>
    <scope>NUCLEOTIDE SEQUENCE</scope>
</reference>
<sequence>MLVIYANTDSTVFFDGLDPFDYYLLKFKQPNCVELIDIAAPDENCNDGVLTLNVTFPMGVYEVDVYGQSDYSNVSVGLATYIRTETIRVYNPAEICWASGVLTDEFNYPLDDENEQDLTD</sequence>
<organism evidence="1">
    <name type="scientific">uncultured Caudovirales phage</name>
    <dbReference type="NCBI Taxonomy" id="2100421"/>
    <lineage>
        <taxon>Viruses</taxon>
        <taxon>Duplodnaviria</taxon>
        <taxon>Heunggongvirae</taxon>
        <taxon>Uroviricota</taxon>
        <taxon>Caudoviricetes</taxon>
        <taxon>Peduoviridae</taxon>
        <taxon>Maltschvirus</taxon>
        <taxon>Maltschvirus maltsch</taxon>
    </lineage>
</organism>
<evidence type="ECO:0000313" key="1">
    <source>
        <dbReference type="EMBL" id="CAB4219516.1"/>
    </source>
</evidence>